<dbReference type="Proteomes" id="UP001189429">
    <property type="component" value="Unassembled WGS sequence"/>
</dbReference>
<sequence length="174" mass="19482">MASWDCDFFRKDSLFGQAEINAQYAGGGGSPFVGFRSDWLGAERKSGAKDADAPKVAPFYWGIKDVQYSDAQRSKTWKKAMLKKAPGLRTVWSRAVRFYWNSYSGANMRCSRGDRCGRPSRDGPGRADRCAHSMDELMVAPWNATRGIHYKIAWALCAPPPPRRLPAFYETGAM</sequence>
<reference evidence="1" key="1">
    <citation type="submission" date="2023-10" db="EMBL/GenBank/DDBJ databases">
        <authorList>
            <person name="Chen Y."/>
            <person name="Shah S."/>
            <person name="Dougan E. K."/>
            <person name="Thang M."/>
            <person name="Chan C."/>
        </authorList>
    </citation>
    <scope>NUCLEOTIDE SEQUENCE [LARGE SCALE GENOMIC DNA]</scope>
</reference>
<dbReference type="EMBL" id="CAUYUJ010015418">
    <property type="protein sequence ID" value="CAK0853708.1"/>
    <property type="molecule type" value="Genomic_DNA"/>
</dbReference>
<comment type="caution">
    <text evidence="1">The sequence shown here is derived from an EMBL/GenBank/DDBJ whole genome shotgun (WGS) entry which is preliminary data.</text>
</comment>
<proteinExistence type="predicted"/>
<gene>
    <name evidence="1" type="ORF">PCOR1329_LOCUS45088</name>
</gene>
<evidence type="ECO:0000313" key="2">
    <source>
        <dbReference type="Proteomes" id="UP001189429"/>
    </source>
</evidence>
<protein>
    <submittedName>
        <fullName evidence="1">Uncharacterized protein</fullName>
    </submittedName>
</protein>
<organism evidence="1 2">
    <name type="scientific">Prorocentrum cordatum</name>
    <dbReference type="NCBI Taxonomy" id="2364126"/>
    <lineage>
        <taxon>Eukaryota</taxon>
        <taxon>Sar</taxon>
        <taxon>Alveolata</taxon>
        <taxon>Dinophyceae</taxon>
        <taxon>Prorocentrales</taxon>
        <taxon>Prorocentraceae</taxon>
        <taxon>Prorocentrum</taxon>
    </lineage>
</organism>
<name>A0ABN9U4C3_9DINO</name>
<evidence type="ECO:0000313" key="1">
    <source>
        <dbReference type="EMBL" id="CAK0853708.1"/>
    </source>
</evidence>
<accession>A0ABN9U4C3</accession>
<keyword evidence="2" id="KW-1185">Reference proteome</keyword>